<dbReference type="PRINTS" id="PR00193">
    <property type="entry name" value="MYOSINHEAVY"/>
</dbReference>
<proteinExistence type="inferred from homology"/>
<dbReference type="InterPro" id="IPR001609">
    <property type="entry name" value="Myosin_head_motor_dom-like"/>
</dbReference>
<dbReference type="GO" id="GO:0005524">
    <property type="term" value="F:ATP binding"/>
    <property type="evidence" value="ECO:0007669"/>
    <property type="project" value="UniProtKB-UniRule"/>
</dbReference>
<dbReference type="SUPFAM" id="SSF52540">
    <property type="entry name" value="P-loop containing nucleoside triphosphate hydrolases"/>
    <property type="match status" value="1"/>
</dbReference>
<dbReference type="InterPro" id="IPR000048">
    <property type="entry name" value="IQ_motif_EF-hand-BS"/>
</dbReference>
<dbReference type="InterPro" id="IPR027417">
    <property type="entry name" value="P-loop_NTPase"/>
</dbReference>
<evidence type="ECO:0000256" key="2">
    <source>
        <dbReference type="ARBA" id="ARBA00022840"/>
    </source>
</evidence>
<feature type="region of interest" description="Disordered" evidence="8">
    <location>
        <begin position="276"/>
        <end position="303"/>
    </location>
</feature>
<organism evidence="10 11">
    <name type="scientific">Cyclostephanos tholiformis</name>
    <dbReference type="NCBI Taxonomy" id="382380"/>
    <lineage>
        <taxon>Eukaryota</taxon>
        <taxon>Sar</taxon>
        <taxon>Stramenopiles</taxon>
        <taxon>Ochrophyta</taxon>
        <taxon>Bacillariophyta</taxon>
        <taxon>Coscinodiscophyceae</taxon>
        <taxon>Thalassiosirophycidae</taxon>
        <taxon>Stephanodiscales</taxon>
        <taxon>Stephanodiscaceae</taxon>
        <taxon>Cyclostephanos</taxon>
    </lineage>
</organism>
<dbReference type="GO" id="GO:0003779">
    <property type="term" value="F:actin binding"/>
    <property type="evidence" value="ECO:0007669"/>
    <property type="project" value="UniProtKB-KW"/>
</dbReference>
<evidence type="ECO:0000256" key="8">
    <source>
        <dbReference type="SAM" id="MobiDB-lite"/>
    </source>
</evidence>
<dbReference type="Pfam" id="PF00612">
    <property type="entry name" value="IQ"/>
    <property type="match status" value="2"/>
</dbReference>
<keyword evidence="7" id="KW-0175">Coiled coil</keyword>
<evidence type="ECO:0000313" key="10">
    <source>
        <dbReference type="EMBL" id="KAL3827061.1"/>
    </source>
</evidence>
<dbReference type="Gene3D" id="1.20.120.720">
    <property type="entry name" value="Myosin VI head, motor domain, U50 subdomain"/>
    <property type="match status" value="1"/>
</dbReference>
<evidence type="ECO:0000313" key="11">
    <source>
        <dbReference type="Proteomes" id="UP001530377"/>
    </source>
</evidence>
<dbReference type="SMART" id="SM00242">
    <property type="entry name" value="MYSc"/>
    <property type="match status" value="1"/>
</dbReference>
<dbReference type="Gene3D" id="3.30.70.1590">
    <property type="match status" value="1"/>
</dbReference>
<dbReference type="Gene3D" id="1.20.58.530">
    <property type="match status" value="1"/>
</dbReference>
<gene>
    <name evidence="10" type="ORF">ACHAXA_007568</name>
</gene>
<dbReference type="GO" id="GO:0003774">
    <property type="term" value="F:cytoskeletal motor activity"/>
    <property type="evidence" value="ECO:0007669"/>
    <property type="project" value="UniProtKB-UniRule"/>
</dbReference>
<dbReference type="GO" id="GO:0016459">
    <property type="term" value="C:myosin complex"/>
    <property type="evidence" value="ECO:0007669"/>
    <property type="project" value="UniProtKB-KW"/>
</dbReference>
<feature type="compositionally biased region" description="Low complexity" evidence="8">
    <location>
        <begin position="89"/>
        <end position="100"/>
    </location>
</feature>
<accession>A0ABD3SR32</accession>
<evidence type="ECO:0000256" key="5">
    <source>
        <dbReference type="ARBA" id="ARBA00023203"/>
    </source>
</evidence>
<dbReference type="EMBL" id="JALLPB020000009">
    <property type="protein sequence ID" value="KAL3827061.1"/>
    <property type="molecule type" value="Genomic_DNA"/>
</dbReference>
<evidence type="ECO:0000256" key="7">
    <source>
        <dbReference type="SAM" id="Coils"/>
    </source>
</evidence>
<keyword evidence="5 6" id="KW-0009">Actin-binding</keyword>
<dbReference type="Pfam" id="PF00063">
    <property type="entry name" value="Myosin_head"/>
    <property type="match status" value="2"/>
</dbReference>
<dbReference type="Gene3D" id="3.40.850.10">
    <property type="entry name" value="Kinesin motor domain"/>
    <property type="match status" value="2"/>
</dbReference>
<dbReference type="PANTHER" id="PTHR13140">
    <property type="entry name" value="MYOSIN"/>
    <property type="match status" value="1"/>
</dbReference>
<keyword evidence="3 6" id="KW-0518">Myosin</keyword>
<dbReference type="PROSITE" id="PS51456">
    <property type="entry name" value="MYOSIN_MOTOR"/>
    <property type="match status" value="1"/>
</dbReference>
<protein>
    <recommendedName>
        <fullName evidence="9">Myosin motor domain-containing protein</fullName>
    </recommendedName>
</protein>
<dbReference type="PANTHER" id="PTHR13140:SF706">
    <property type="entry name" value="DILUTE CLASS UNCONVENTIONAL MYOSIN, ISOFORM C"/>
    <property type="match status" value="1"/>
</dbReference>
<feature type="region of interest" description="Disordered" evidence="8">
    <location>
        <begin position="1"/>
        <end position="102"/>
    </location>
</feature>
<dbReference type="Proteomes" id="UP001530377">
    <property type="component" value="Unassembled WGS sequence"/>
</dbReference>
<keyword evidence="2 6" id="KW-0067">ATP-binding</keyword>
<evidence type="ECO:0000256" key="1">
    <source>
        <dbReference type="ARBA" id="ARBA00022741"/>
    </source>
</evidence>
<dbReference type="PROSITE" id="PS50096">
    <property type="entry name" value="IQ"/>
    <property type="match status" value="2"/>
</dbReference>
<evidence type="ECO:0000256" key="6">
    <source>
        <dbReference type="PROSITE-ProRule" id="PRU00782"/>
    </source>
</evidence>
<dbReference type="Gene3D" id="1.20.5.190">
    <property type="match status" value="2"/>
</dbReference>
<comment type="caution">
    <text evidence="10">The sequence shown here is derived from an EMBL/GenBank/DDBJ whole genome shotgun (WGS) entry which is preliminary data.</text>
</comment>
<sequence length="1470" mass="165653">MSNVTSLTSMMADWMGDDAPGTMKSNNYTEGREEGGLGRGGRVVDGSAVSSSPIRSGGRRRLVPLAAPPPRDKWERGGGGDSGVRGGRESSSSSSSSSSRMAIGTPVYIRDAHYSWIPATVESQEDDRGRVKVAIRLPRDWDDYTVEVKGRGGDWYRTDRLVRLSDYANRELPLQNVDDFDVDDGALRRRSSGGASVIVLATTPSTGKNDMADLMHLHEASILYNLKARHACSLPYTRVGDILVAVNPFTWIEGLYSEERQDFYARNLIWQARQHHRRRRRRHREGEQSSPSPGGGDGTLADGIRPLATAASERRAVGYEHEKLGIHPHVYETSSLAYLGLAVEGIDQTILVTGESGAGKTETIKIVMNHLATVERSRPGGTSNGDRGSDIVTKVLRANPLFEAFGNAKTLRNDNSSRFGKFTQLQFEVEAVDDDNDSDAEGDGGIVPSCRLSGSRCTTYLLEKSRVVGASEGERTFHIFYQLLGAPDNDKREIWEEGLVGSRTSDFAYLSNTSPDCIDGPANADNWPYTVAALSVFGINGDTFLNVMRCLCVILQLGNMQFDAEMQDGTERSVTSSLDELEKLSSIMGVSNTEIETALTKRFMNTRGEEFTIFLKPNEARDGCDALAKEIYARVFDLLVTKCNESTEPRGSRANDYGTISLLDIFGFESFNVNRFEQLCINYANERLQQKYVMDNFRAIQHEYTEEGVNIFDFSLVDNTDVIELLEGKLGLITQLNEESMKKGLHSTDENFVYKFKLVNFNSSRMIQDHLHRPYEFGIRHYAAPIKYDARRFIERNLDKIPVDLLNCACRSTNPIIREGFLRMSSALVAPNSKGPSMRSEASKHFVFTKFKHQLTSLMTVIEKSRTRYIRCVKPNKEMTPKIMDHSQTVSQLESAGLITAVVISRESFPNRLSYELIMERFRFLQYKLGPSCHLDSGDIKADAEILLSHLLAGMTADTHQGKVKPFSCGKTKVYFRAGALESIETKRQNYYAEGAIILQAWFRSLAVRQPFLKLTHGVILLQSGVRCYLARKSFVKRLRYVVTLQCFSRKCYARKELASTPFSLYASLISIMSYSLYVSIKHLLRWRGSKPRKKFKTIRKAAIRIQSLYRMITAKKTLVKKKMERNEHIAIENRMSVIQQTFDCAGSVQGSVFSVDEGLLDEVETMFEFLRKEILLLRKKNSKLKKDLADAESDKREMFKHSSNLDHSFAVAKIRNEQMTKTNAALLEDNNKRRKEVSKLKDELKTQQHAHEVLLEEMRSRFEAALKKRETEIAAMAQHLQTSAVVHKREVDKVRHEANRKQEEHFIQISRLRDEIMNTQNSHQDYLSKLMDVLETTQESRGSRSAFASSDTILRKKDDEIAELRAEVARLCVKSTRGSGVLNKEAMKSMKYIIKKNREDRKSRVQYLGVLTDQLEASLASGDLLQVGHLLGSMKETVKKGEKLNSKMDREMVNMLDNPASYGQSGAAG</sequence>
<keyword evidence="4 6" id="KW-0505">Motor protein</keyword>
<keyword evidence="11" id="KW-1185">Reference proteome</keyword>
<feature type="coiled-coil region" evidence="7">
    <location>
        <begin position="1161"/>
        <end position="1195"/>
    </location>
</feature>
<dbReference type="CDD" id="cd00124">
    <property type="entry name" value="MYSc"/>
    <property type="match status" value="1"/>
</dbReference>
<reference evidence="10 11" key="1">
    <citation type="submission" date="2024-10" db="EMBL/GenBank/DDBJ databases">
        <title>Updated reference genomes for cyclostephanoid diatoms.</title>
        <authorList>
            <person name="Roberts W.R."/>
            <person name="Alverson A.J."/>
        </authorList>
    </citation>
    <scope>NUCLEOTIDE SEQUENCE [LARGE SCALE GENOMIC DNA]</scope>
    <source>
        <strain evidence="10 11">AJA228-03</strain>
    </source>
</reference>
<feature type="domain" description="Myosin motor" evidence="9">
    <location>
        <begin position="206"/>
        <end position="989"/>
    </location>
</feature>
<keyword evidence="1 6" id="KW-0547">Nucleotide-binding</keyword>
<dbReference type="CDD" id="cd23767">
    <property type="entry name" value="IQCD"/>
    <property type="match status" value="1"/>
</dbReference>
<feature type="region of interest" description="Actin-binding" evidence="6">
    <location>
        <begin position="855"/>
        <end position="877"/>
    </location>
</feature>
<dbReference type="SMART" id="SM00015">
    <property type="entry name" value="IQ"/>
    <property type="match status" value="2"/>
</dbReference>
<feature type="binding site" evidence="6">
    <location>
        <begin position="354"/>
        <end position="361"/>
    </location>
    <ligand>
        <name>ATP</name>
        <dbReference type="ChEBI" id="CHEBI:30616"/>
    </ligand>
</feature>
<evidence type="ECO:0000256" key="4">
    <source>
        <dbReference type="ARBA" id="ARBA00023175"/>
    </source>
</evidence>
<dbReference type="InterPro" id="IPR036961">
    <property type="entry name" value="Kinesin_motor_dom_sf"/>
</dbReference>
<dbReference type="Gene3D" id="1.10.10.820">
    <property type="match status" value="1"/>
</dbReference>
<evidence type="ECO:0000256" key="3">
    <source>
        <dbReference type="ARBA" id="ARBA00023123"/>
    </source>
</evidence>
<name>A0ABD3SR32_9STRA</name>
<comment type="similarity">
    <text evidence="6">Belongs to the TRAFAC class myosin-kinesin ATPase superfamily. Myosin family.</text>
</comment>
<feature type="coiled-coil region" evidence="7">
    <location>
        <begin position="1224"/>
        <end position="1258"/>
    </location>
</feature>
<evidence type="ECO:0000259" key="9">
    <source>
        <dbReference type="PROSITE" id="PS51456"/>
    </source>
</evidence>